<organism evidence="4">
    <name type="scientific">Amphimedon queenslandica</name>
    <name type="common">Sponge</name>
    <dbReference type="NCBI Taxonomy" id="400682"/>
    <lineage>
        <taxon>Eukaryota</taxon>
        <taxon>Metazoa</taxon>
        <taxon>Porifera</taxon>
        <taxon>Demospongiae</taxon>
        <taxon>Heteroscleromorpha</taxon>
        <taxon>Haplosclerida</taxon>
        <taxon>Niphatidae</taxon>
        <taxon>Amphimedon</taxon>
    </lineage>
</organism>
<feature type="repeat" description="ANK" evidence="3">
    <location>
        <begin position="273"/>
        <end position="306"/>
    </location>
</feature>
<dbReference type="eggNOG" id="KOG4177">
    <property type="taxonomic scope" value="Eukaryota"/>
</dbReference>
<feature type="repeat" description="ANK" evidence="3">
    <location>
        <begin position="476"/>
        <end position="500"/>
    </location>
</feature>
<protein>
    <submittedName>
        <fullName evidence="4">Uncharacterized protein</fullName>
    </submittedName>
</protein>
<dbReference type="InParanoid" id="A0A1X7TIZ8"/>
<keyword evidence="1" id="KW-0677">Repeat</keyword>
<dbReference type="InterPro" id="IPR036770">
    <property type="entry name" value="Ankyrin_rpt-contain_sf"/>
</dbReference>
<dbReference type="PROSITE" id="PS50297">
    <property type="entry name" value="ANK_REP_REGION"/>
    <property type="match status" value="19"/>
</dbReference>
<feature type="repeat" description="ANK" evidence="3">
    <location>
        <begin position="39"/>
        <end position="71"/>
    </location>
</feature>
<feature type="repeat" description="ANK" evidence="3">
    <location>
        <begin position="340"/>
        <end position="364"/>
    </location>
</feature>
<dbReference type="SMART" id="SM00248">
    <property type="entry name" value="ANK"/>
    <property type="match status" value="26"/>
</dbReference>
<feature type="repeat" description="ANK" evidence="3">
    <location>
        <begin position="307"/>
        <end position="339"/>
    </location>
</feature>
<dbReference type="PANTHER" id="PTHR24161:SF85">
    <property type="entry name" value="PALMITOYLTRANSFERASE HIP14"/>
    <property type="match status" value="1"/>
</dbReference>
<feature type="repeat" description="ANK" evidence="3">
    <location>
        <begin position="443"/>
        <end position="475"/>
    </location>
</feature>
<dbReference type="Pfam" id="PF13637">
    <property type="entry name" value="Ank_4"/>
    <property type="match status" value="1"/>
</dbReference>
<feature type="repeat" description="ANK" evidence="3">
    <location>
        <begin position="785"/>
        <end position="809"/>
    </location>
</feature>
<dbReference type="Pfam" id="PF12796">
    <property type="entry name" value="Ank_2"/>
    <property type="match status" value="6"/>
</dbReference>
<evidence type="ECO:0000313" key="4">
    <source>
        <dbReference type="EnsemblMetazoa" id="Aqu2.1.14826_001"/>
    </source>
</evidence>
<feature type="repeat" description="ANK" evidence="3">
    <location>
        <begin position="409"/>
        <end position="442"/>
    </location>
</feature>
<reference evidence="4" key="1">
    <citation type="submission" date="2017-05" db="UniProtKB">
        <authorList>
            <consortium name="EnsemblMetazoa"/>
        </authorList>
    </citation>
    <scope>IDENTIFICATION</scope>
</reference>
<feature type="repeat" description="ANK" evidence="3">
    <location>
        <begin position="172"/>
        <end position="204"/>
    </location>
</feature>
<feature type="repeat" description="ANK" evidence="3">
    <location>
        <begin position="138"/>
        <end position="162"/>
    </location>
</feature>
<dbReference type="PANTHER" id="PTHR24161">
    <property type="entry name" value="ANK_REP_REGION DOMAIN-CONTAINING PROTEIN-RELATED"/>
    <property type="match status" value="1"/>
</dbReference>
<keyword evidence="2 3" id="KW-0040">ANK repeat</keyword>
<dbReference type="AlphaFoldDB" id="A0A1X7TIZ8"/>
<feature type="repeat" description="ANK" evidence="3">
    <location>
        <begin position="752"/>
        <end position="784"/>
    </location>
</feature>
<dbReference type="OrthoDB" id="194358at2759"/>
<feature type="repeat" description="ANK" evidence="3">
    <location>
        <begin position="104"/>
        <end position="136"/>
    </location>
</feature>
<feature type="repeat" description="ANK" evidence="3">
    <location>
        <begin position="239"/>
        <end position="271"/>
    </location>
</feature>
<dbReference type="InterPro" id="IPR002110">
    <property type="entry name" value="Ankyrin_rpt"/>
</dbReference>
<dbReference type="EnsemblMetazoa" id="Aqu2.1.14826_001">
    <property type="protein sequence ID" value="Aqu2.1.14826_001"/>
    <property type="gene ID" value="Aqu2.1.14826"/>
</dbReference>
<dbReference type="InterPro" id="IPR035983">
    <property type="entry name" value="Hect_E3_ubiquitin_ligase"/>
</dbReference>
<feature type="repeat" description="ANK" evidence="3">
    <location>
        <begin position="5"/>
        <end position="29"/>
    </location>
</feature>
<dbReference type="PROSITE" id="PS50088">
    <property type="entry name" value="ANK_REPEAT"/>
    <property type="match status" value="20"/>
</dbReference>
<dbReference type="GO" id="GO:0004842">
    <property type="term" value="F:ubiquitin-protein transferase activity"/>
    <property type="evidence" value="ECO:0007669"/>
    <property type="project" value="InterPro"/>
</dbReference>
<proteinExistence type="predicted"/>
<dbReference type="Pfam" id="PF00023">
    <property type="entry name" value="Ank"/>
    <property type="match status" value="2"/>
</dbReference>
<name>A0A1X7TIZ8_AMPQE</name>
<evidence type="ECO:0000256" key="1">
    <source>
        <dbReference type="ARBA" id="ARBA00022737"/>
    </source>
</evidence>
<feature type="repeat" description="ANK" evidence="3">
    <location>
        <begin position="615"/>
        <end position="647"/>
    </location>
</feature>
<feature type="repeat" description="ANK" evidence="3">
    <location>
        <begin position="819"/>
        <end position="851"/>
    </location>
</feature>
<sequence length="1278" mass="140497">MVTMYNVTPLHCASETGNSRIIKLLITKGNSDVNAVDKDKKSALFNAVKSGSIEAVDILLTNGARTDVVDKDGETLLHCAGECGKGEMLEFWRGDYDVNVKDKRKRTPLFNAVKSGSIEAVDILLTNGARTDIVDEHDDSTPLHCASETGNCKIIKLLVTKGYADVNAVDEDNRTPLFNAVKKGSIEAVDILLTNGARIDVVSKSGETLLHCAGESGKVEMLQFWIRRGDYDVNVKNKKKRTPLFNAVESGSIEAVDILLTNGASADVVDTNDYSTPLHCASQTGNSEIIKLLITKRKIDVNAVDKRKRTPLFIAVKKGNTEAVDILLTNGARTDNVDKDGETLLHCASESGEVEMLEFWIKRGDYDVNVKDKNNKTPLFSALNRFNSSIEAVDILLSNGARTDIFDKYDDTPLHCASETGNSEIIKLLIIKGKSDVNVVDKNKKTPLFNAVKSGSIEAVDILLTNGARTDVVDKDGETLLHCASESGEIEMLEFWIRRGDYDVNVKDKRNRTPLFNTLERFNSSVEAVDILLTNGASTDVVDTNDDSTPLHCASETGNSKIIKLLITKGKADVNAVDEYSGTTPLHCAIETGNSKIIKLLISKGNADVNAVDKNNRTPLFDAVSSGSIEAVDILLTNGARTDVVDNDGETLLHCASESGEVEMLEFWVKKGDYDVNVKDERNRTPLFNALDKYRSCIEAVDILLTNGARTDVVDTDDDSTPLHCASETGDSKIIKLLITKGKADVNAVDEDNKTPLFNAVKSGSIEAVEILLTNGAKTDVVDKYGETLLHCAAESGKIEMLKFWIKRGDYDVNVLDKKKRTPLFNAVKEGSIEAVDFLLTNGARTDVVDKDGETLLQCAGRSGNAEMLEFWISERNKTNVADNLGALLKEFEGKVTREQAAAIYKSSGFSSDASMKCLKEGPTLESILLMLNQKMESAKSVVVTVHTNDMWRDIVRHYKSGTVDFGERLFIKLSNALAIDAGGVRRQVYSTVYNEFHCNKHIKLFTGPLHSLSPACTAEARSSGLFKILGSMVGHSIWQDGIGFPFFSLTNYTYIVEGEEKALQVCSDNDIGAGVAAVISKLQDIKTEDDGKEVMKDELILDIISRCGVTMIPNPSTKNIIVQDIITYEALFKHSKLLDQFVEGLKATSLYPLLRAFPTVFQPLFTFTELTSEEVQNSLIFPNEESFIAQESIILRYLKKYIDECDSEGLKEFALSITGRISVLPKSIEIKFEADRMGTIATHSCSGEIIFPRQFEGDYEMFCSALKSVLTRDFNTY</sequence>
<feature type="repeat" description="ANK" evidence="3">
    <location>
        <begin position="718"/>
        <end position="742"/>
    </location>
</feature>
<dbReference type="Gene3D" id="3.90.1750.10">
    <property type="entry name" value="Hect, E3 ligase catalytic domains"/>
    <property type="match status" value="1"/>
</dbReference>
<feature type="repeat" description="ANK" evidence="3">
    <location>
        <begin position="546"/>
        <end position="570"/>
    </location>
</feature>
<dbReference type="Gene3D" id="1.25.40.20">
    <property type="entry name" value="Ankyrin repeat-containing domain"/>
    <property type="match status" value="5"/>
</dbReference>
<feature type="repeat" description="ANK" evidence="3">
    <location>
        <begin position="374"/>
        <end position="408"/>
    </location>
</feature>
<evidence type="ECO:0000256" key="3">
    <source>
        <dbReference type="PROSITE-ProRule" id="PRU00023"/>
    </source>
</evidence>
<accession>A0A1X7TIZ8</accession>
<evidence type="ECO:0000256" key="2">
    <source>
        <dbReference type="ARBA" id="ARBA00023043"/>
    </source>
</evidence>
<dbReference type="SUPFAM" id="SSF56204">
    <property type="entry name" value="Hect, E3 ligase catalytic domain"/>
    <property type="match status" value="1"/>
</dbReference>
<feature type="repeat" description="ANK" evidence="3">
    <location>
        <begin position="581"/>
        <end position="605"/>
    </location>
</feature>
<dbReference type="SUPFAM" id="SSF48403">
    <property type="entry name" value="Ankyrin repeat"/>
    <property type="match status" value="3"/>
</dbReference>